<evidence type="ECO:0000313" key="2">
    <source>
        <dbReference type="EMBL" id="GAH50279.1"/>
    </source>
</evidence>
<feature type="non-terminal residue" evidence="2">
    <location>
        <position position="137"/>
    </location>
</feature>
<reference evidence="2" key="1">
    <citation type="journal article" date="2014" name="Front. Microbiol.">
        <title>High frequency of phylogenetically diverse reductive dehalogenase-homologous genes in deep subseafloor sedimentary metagenomes.</title>
        <authorList>
            <person name="Kawai M."/>
            <person name="Futagami T."/>
            <person name="Toyoda A."/>
            <person name="Takaki Y."/>
            <person name="Nishi S."/>
            <person name="Hori S."/>
            <person name="Arai W."/>
            <person name="Tsubouchi T."/>
            <person name="Morono Y."/>
            <person name="Uchiyama I."/>
            <person name="Ito T."/>
            <person name="Fujiyama A."/>
            <person name="Inagaki F."/>
            <person name="Takami H."/>
        </authorList>
    </citation>
    <scope>NUCLEOTIDE SEQUENCE</scope>
    <source>
        <strain evidence="2">Expedition CK06-06</strain>
    </source>
</reference>
<proteinExistence type="predicted"/>
<keyword evidence="1" id="KW-1133">Transmembrane helix</keyword>
<keyword evidence="1" id="KW-0472">Membrane</keyword>
<sequence length="137" mass="15402">MNWTSNEAIATYIAVSAAAAAVIAWVVLKKTVRTRLNTARQIRDDPDINEWLVIFNWSNKILYVPTIAASLLAALLMLTGVNPTLVGGIWFAVFFLNFLVEEYELNVKVLLIAGLCVGVLLLWMHLLGWVRPFLRVF</sequence>
<feature type="transmembrane region" description="Helical" evidence="1">
    <location>
        <begin position="109"/>
        <end position="130"/>
    </location>
</feature>
<keyword evidence="1" id="KW-0812">Transmembrane</keyword>
<gene>
    <name evidence="2" type="ORF">S03H2_37672</name>
</gene>
<dbReference type="EMBL" id="BARU01023192">
    <property type="protein sequence ID" value="GAH50279.1"/>
    <property type="molecule type" value="Genomic_DNA"/>
</dbReference>
<dbReference type="AlphaFoldDB" id="X1H8V0"/>
<accession>X1H8V0</accession>
<protein>
    <submittedName>
        <fullName evidence="2">Uncharacterized protein</fullName>
    </submittedName>
</protein>
<evidence type="ECO:0000256" key="1">
    <source>
        <dbReference type="SAM" id="Phobius"/>
    </source>
</evidence>
<comment type="caution">
    <text evidence="2">The sequence shown here is derived from an EMBL/GenBank/DDBJ whole genome shotgun (WGS) entry which is preliminary data.</text>
</comment>
<organism evidence="2">
    <name type="scientific">marine sediment metagenome</name>
    <dbReference type="NCBI Taxonomy" id="412755"/>
    <lineage>
        <taxon>unclassified sequences</taxon>
        <taxon>metagenomes</taxon>
        <taxon>ecological metagenomes</taxon>
    </lineage>
</organism>
<feature type="transmembrane region" description="Helical" evidence="1">
    <location>
        <begin position="12"/>
        <end position="28"/>
    </location>
</feature>
<name>X1H8V0_9ZZZZ</name>